<dbReference type="PANTHER" id="PTHR28153:SF1">
    <property type="entry name" value="DUF4484 DOMAIN-CONTAINING PROTEIN"/>
    <property type="match status" value="1"/>
</dbReference>
<gene>
    <name evidence="2" type="ORF">LOD99_3748</name>
</gene>
<dbReference type="Proteomes" id="UP001165289">
    <property type="component" value="Unassembled WGS sequence"/>
</dbReference>
<proteinExistence type="predicted"/>
<dbReference type="GO" id="GO:0005811">
    <property type="term" value="C:lipid droplet"/>
    <property type="evidence" value="ECO:0007669"/>
    <property type="project" value="TreeGrafter"/>
</dbReference>
<reference evidence="2 3" key="1">
    <citation type="journal article" date="2023" name="BMC Biol.">
        <title>The compact genome of the sponge Oopsacas minuta (Hexactinellida) is lacking key metazoan core genes.</title>
        <authorList>
            <person name="Santini S."/>
            <person name="Schenkelaars Q."/>
            <person name="Jourda C."/>
            <person name="Duchesne M."/>
            <person name="Belahbib H."/>
            <person name="Rocher C."/>
            <person name="Selva M."/>
            <person name="Riesgo A."/>
            <person name="Vervoort M."/>
            <person name="Leys S.P."/>
            <person name="Kodjabachian L."/>
            <person name="Le Bivic A."/>
            <person name="Borchiellini C."/>
            <person name="Claverie J.M."/>
            <person name="Renard E."/>
        </authorList>
    </citation>
    <scope>NUCLEOTIDE SEQUENCE [LARGE SCALE GENOMIC DNA]</scope>
    <source>
        <strain evidence="2">SPO-2</strain>
    </source>
</reference>
<feature type="domain" description="UDENN" evidence="1">
    <location>
        <begin position="72"/>
        <end position="445"/>
    </location>
</feature>
<organism evidence="2 3">
    <name type="scientific">Oopsacas minuta</name>
    <dbReference type="NCBI Taxonomy" id="111878"/>
    <lineage>
        <taxon>Eukaryota</taxon>
        <taxon>Metazoa</taxon>
        <taxon>Porifera</taxon>
        <taxon>Hexactinellida</taxon>
        <taxon>Hexasterophora</taxon>
        <taxon>Lyssacinosida</taxon>
        <taxon>Leucopsacidae</taxon>
        <taxon>Oopsacas</taxon>
    </lineage>
</organism>
<dbReference type="PROSITE" id="PS50211">
    <property type="entry name" value="DENN"/>
    <property type="match status" value="1"/>
</dbReference>
<name>A0AAV7JW77_9METZ</name>
<evidence type="ECO:0000313" key="2">
    <source>
        <dbReference type="EMBL" id="KAI6653223.1"/>
    </source>
</evidence>
<dbReference type="Pfam" id="PF09804">
    <property type="entry name" value="DENND11"/>
    <property type="match status" value="1"/>
</dbReference>
<accession>A0AAV7JW77</accession>
<evidence type="ECO:0000313" key="3">
    <source>
        <dbReference type="Proteomes" id="UP001165289"/>
    </source>
</evidence>
<keyword evidence="3" id="KW-1185">Reference proteome</keyword>
<evidence type="ECO:0000259" key="1">
    <source>
        <dbReference type="PROSITE" id="PS50211"/>
    </source>
</evidence>
<dbReference type="EMBL" id="JAKMXF010000288">
    <property type="protein sequence ID" value="KAI6653223.1"/>
    <property type="molecule type" value="Genomic_DNA"/>
</dbReference>
<dbReference type="InterPro" id="IPR053056">
    <property type="entry name" value="Lipid_Metab_Assoc_Protein"/>
</dbReference>
<dbReference type="PANTHER" id="PTHR28153">
    <property type="entry name" value="PROTEIN, PUTATIVE-RELATED"/>
    <property type="match status" value="1"/>
</dbReference>
<sequence>MSQSIHQHLIDLSDTNPLLPSNQDYTTPTLPLIPTGPDVVLENPYTEIEIISDDIPIAMNNHSVDEGPNSIVCMFVVLFHVTRGHEIIWSLPEELNLDGVELKAVPSGMHTVERDFIYFRKAGLFGLSCFAKRAISSQEDPDQRGARMMALGILCLSPDHLPPHLTFLSTTIQNLLDAPNDFSFLIDYYNSFAYNPTTNSQQTNQHISNLNLSILSSTTGGHDFARFIQILGPSVFVLWKYLLIQSRVIFFSKPPIGPCCNWVYFSCLLTQSDYAKINPNPHFYVSVADLDILKEENNFIACTTEQILQIKRACYDVFIPLTSSEGEVTGAKINCPGVMIKPILFINNTDINRYRTLMKRCECRGALLDREQLNLTCIQYFREINNQLFSHFSDYSQYESIINPHLLKRAGIDTYGDFTFLRNFCRTYNMKVTLHGESEFSALLCCSPRGSIV</sequence>
<dbReference type="AlphaFoldDB" id="A0AAV7JW77"/>
<protein>
    <submittedName>
        <fullName evidence="2">Protein LCHN-like</fullName>
    </submittedName>
</protein>
<dbReference type="InterPro" id="IPR037516">
    <property type="entry name" value="Tripartite_DENN"/>
</dbReference>
<dbReference type="InterPro" id="IPR018626">
    <property type="entry name" value="LCHN/Anr2"/>
</dbReference>
<comment type="caution">
    <text evidence="2">The sequence shown here is derived from an EMBL/GenBank/DDBJ whole genome shotgun (WGS) entry which is preliminary data.</text>
</comment>